<evidence type="ECO:0000313" key="5">
    <source>
        <dbReference type="EMBL" id="RIE05430.1"/>
    </source>
</evidence>
<keyword evidence="6" id="KW-1185">Reference proteome</keyword>
<dbReference type="SMART" id="SM00342">
    <property type="entry name" value="HTH_ARAC"/>
    <property type="match status" value="1"/>
</dbReference>
<keyword evidence="2" id="KW-0238">DNA-binding</keyword>
<accession>A0A398CTE0</accession>
<organism evidence="5 6">
    <name type="scientific">Cohnella faecalis</name>
    <dbReference type="NCBI Taxonomy" id="2315694"/>
    <lineage>
        <taxon>Bacteria</taxon>
        <taxon>Bacillati</taxon>
        <taxon>Bacillota</taxon>
        <taxon>Bacilli</taxon>
        <taxon>Bacillales</taxon>
        <taxon>Paenibacillaceae</taxon>
        <taxon>Cohnella</taxon>
    </lineage>
</organism>
<proteinExistence type="predicted"/>
<feature type="domain" description="HTH araC/xylS-type" evidence="4">
    <location>
        <begin position="190"/>
        <end position="288"/>
    </location>
</feature>
<protein>
    <submittedName>
        <fullName evidence="5">AraC family transcriptional regulator</fullName>
    </submittedName>
</protein>
<dbReference type="SUPFAM" id="SSF46689">
    <property type="entry name" value="Homeodomain-like"/>
    <property type="match status" value="2"/>
</dbReference>
<evidence type="ECO:0000256" key="3">
    <source>
        <dbReference type="ARBA" id="ARBA00023163"/>
    </source>
</evidence>
<dbReference type="InterPro" id="IPR037923">
    <property type="entry name" value="HTH-like"/>
</dbReference>
<dbReference type="PROSITE" id="PS01124">
    <property type="entry name" value="HTH_ARAC_FAMILY_2"/>
    <property type="match status" value="1"/>
</dbReference>
<evidence type="ECO:0000256" key="2">
    <source>
        <dbReference type="ARBA" id="ARBA00023125"/>
    </source>
</evidence>
<dbReference type="PROSITE" id="PS00041">
    <property type="entry name" value="HTH_ARAC_FAMILY_1"/>
    <property type="match status" value="1"/>
</dbReference>
<dbReference type="Gene3D" id="1.10.10.60">
    <property type="entry name" value="Homeodomain-like"/>
    <property type="match status" value="2"/>
</dbReference>
<keyword evidence="3" id="KW-0804">Transcription</keyword>
<comment type="caution">
    <text evidence="5">The sequence shown here is derived from an EMBL/GenBank/DDBJ whole genome shotgun (WGS) entry which is preliminary data.</text>
</comment>
<reference evidence="5 6" key="1">
    <citation type="submission" date="2018-09" db="EMBL/GenBank/DDBJ databases">
        <title>Cohnella cavernae sp. nov., isolated from a karst cave.</title>
        <authorList>
            <person name="Zhu H."/>
        </authorList>
    </citation>
    <scope>NUCLEOTIDE SEQUENCE [LARGE SCALE GENOMIC DNA]</scope>
    <source>
        <strain evidence="5 6">K2E09-144</strain>
    </source>
</reference>
<dbReference type="InterPro" id="IPR018062">
    <property type="entry name" value="HTH_AraC-typ_CS"/>
</dbReference>
<dbReference type="Pfam" id="PF12833">
    <property type="entry name" value="HTH_18"/>
    <property type="match status" value="1"/>
</dbReference>
<evidence type="ECO:0000256" key="1">
    <source>
        <dbReference type="ARBA" id="ARBA00023015"/>
    </source>
</evidence>
<evidence type="ECO:0000313" key="6">
    <source>
        <dbReference type="Proteomes" id="UP000266340"/>
    </source>
</evidence>
<dbReference type="EMBL" id="QXJM01000005">
    <property type="protein sequence ID" value="RIE05430.1"/>
    <property type="molecule type" value="Genomic_DNA"/>
</dbReference>
<evidence type="ECO:0000259" key="4">
    <source>
        <dbReference type="PROSITE" id="PS01124"/>
    </source>
</evidence>
<name>A0A398CTE0_9BACL</name>
<dbReference type="Proteomes" id="UP000266340">
    <property type="component" value="Unassembled WGS sequence"/>
</dbReference>
<gene>
    <name evidence="5" type="ORF">D3H35_00420</name>
</gene>
<dbReference type="SUPFAM" id="SSF51215">
    <property type="entry name" value="Regulatory protein AraC"/>
    <property type="match status" value="1"/>
</dbReference>
<dbReference type="PANTHER" id="PTHR43280:SF2">
    <property type="entry name" value="HTH-TYPE TRANSCRIPTIONAL REGULATOR EXSA"/>
    <property type="match status" value="1"/>
</dbReference>
<dbReference type="InterPro" id="IPR009057">
    <property type="entry name" value="Homeodomain-like_sf"/>
</dbReference>
<dbReference type="InterPro" id="IPR018060">
    <property type="entry name" value="HTH_AraC"/>
</dbReference>
<dbReference type="AlphaFoldDB" id="A0A398CTE0"/>
<keyword evidence="1" id="KW-0805">Transcription regulation</keyword>
<dbReference type="PANTHER" id="PTHR43280">
    <property type="entry name" value="ARAC-FAMILY TRANSCRIPTIONAL REGULATOR"/>
    <property type="match status" value="1"/>
</dbReference>
<dbReference type="GO" id="GO:0003700">
    <property type="term" value="F:DNA-binding transcription factor activity"/>
    <property type="evidence" value="ECO:0007669"/>
    <property type="project" value="InterPro"/>
</dbReference>
<dbReference type="GO" id="GO:0043565">
    <property type="term" value="F:sequence-specific DNA binding"/>
    <property type="evidence" value="ECO:0007669"/>
    <property type="project" value="InterPro"/>
</dbReference>
<sequence>MRLRIIIHSEGDSMNDALGDLHNMVPHFTQVIHRVVNGSWVNHRKVWDTHSFILVYDGEAVIGCNEEQRVGKGDLIYFKPGDVRWGYTFEDNPMKCYGMDFKYSCLLFDNDDWIKKDIPLPIQSFLHLNDSHLFSRVLHLFQNLTKEWISPTTFNKVSRERAYFMEILNLLFLWNSSKQSLNYDKIRKVEKVSQYILDNYSRKVKLQDLADYIQLSQSYLQVIFKDITGSSPIEYLINVRINKSKELMKEGYQNIGEISELVGFNDAFYFSRCFKRIEGITLLNTEVRFHRSANLSNISGSGLCPGLDIQTRLSHPGAALFGLLLHMD</sequence>